<feature type="transmembrane region" description="Helical" evidence="1">
    <location>
        <begin position="93"/>
        <end position="113"/>
    </location>
</feature>
<evidence type="ECO:0000256" key="1">
    <source>
        <dbReference type="SAM" id="Phobius"/>
    </source>
</evidence>
<dbReference type="Proteomes" id="UP001232245">
    <property type="component" value="Unassembled WGS sequence"/>
</dbReference>
<protein>
    <submittedName>
        <fullName evidence="2">Transporter family-2 protein</fullName>
    </submittedName>
</protein>
<dbReference type="InterPro" id="IPR006750">
    <property type="entry name" value="YdcZ"/>
</dbReference>
<dbReference type="RefSeq" id="WP_145580529.1">
    <property type="nucleotide sequence ID" value="NZ_CADEPK010000355.1"/>
</dbReference>
<keyword evidence="3" id="KW-1185">Reference proteome</keyword>
<comment type="caution">
    <text evidence="2">The sequence shown here is derived from an EMBL/GenBank/DDBJ whole genome shotgun (WGS) entry which is preliminary data.</text>
</comment>
<organism evidence="2 3">
    <name type="scientific">Metabacillus niabensis</name>
    <dbReference type="NCBI Taxonomy" id="324854"/>
    <lineage>
        <taxon>Bacteria</taxon>
        <taxon>Bacillati</taxon>
        <taxon>Bacillota</taxon>
        <taxon>Bacilli</taxon>
        <taxon>Bacillales</taxon>
        <taxon>Bacillaceae</taxon>
        <taxon>Metabacillus</taxon>
    </lineage>
</organism>
<keyword evidence="1" id="KW-0472">Membrane</keyword>
<gene>
    <name evidence="2" type="ORF">J2S02_004239</name>
</gene>
<feature type="transmembrane region" description="Helical" evidence="1">
    <location>
        <begin position="70"/>
        <end position="87"/>
    </location>
</feature>
<keyword evidence="1" id="KW-0812">Transmembrane</keyword>
<keyword evidence="1" id="KW-1133">Transmembrane helix</keyword>
<evidence type="ECO:0000313" key="2">
    <source>
        <dbReference type="EMBL" id="MDQ0227892.1"/>
    </source>
</evidence>
<accession>A0ABT9Z6K3</accession>
<feature type="transmembrane region" description="Helical" evidence="1">
    <location>
        <begin position="125"/>
        <end position="142"/>
    </location>
</feature>
<proteinExistence type="predicted"/>
<sequence length="160" mass="17501">MGLFMILFTLLGGITLSAQSSINGTFSRKAGTIETTFLTFLTGTMFLTIFILFFGSGNVFALLEAPKWQLSAAFLGTAYLLLTVMAVPKIGVIAANIAAIAGQLIIGVIIDHFGWFNSLVIELDVKRVFALLFMIISLYFIYKGNKRSREETKAENVSIT</sequence>
<dbReference type="EMBL" id="JAUSTZ010000012">
    <property type="protein sequence ID" value="MDQ0227892.1"/>
    <property type="molecule type" value="Genomic_DNA"/>
</dbReference>
<name>A0ABT9Z6K3_9BACI</name>
<reference evidence="2 3" key="1">
    <citation type="submission" date="2023-07" db="EMBL/GenBank/DDBJ databases">
        <title>Genomic Encyclopedia of Type Strains, Phase IV (KMG-IV): sequencing the most valuable type-strain genomes for metagenomic binning, comparative biology and taxonomic classification.</title>
        <authorList>
            <person name="Goeker M."/>
        </authorList>
    </citation>
    <scope>NUCLEOTIDE SEQUENCE [LARGE SCALE GENOMIC DNA]</scope>
    <source>
        <strain evidence="2 3">DSM 17723</strain>
    </source>
</reference>
<dbReference type="PANTHER" id="PTHR34821">
    <property type="entry name" value="INNER MEMBRANE PROTEIN YDCZ"/>
    <property type="match status" value="1"/>
</dbReference>
<feature type="transmembrane region" description="Helical" evidence="1">
    <location>
        <begin position="36"/>
        <end position="63"/>
    </location>
</feature>
<evidence type="ECO:0000313" key="3">
    <source>
        <dbReference type="Proteomes" id="UP001232245"/>
    </source>
</evidence>
<dbReference type="PANTHER" id="PTHR34821:SF2">
    <property type="entry name" value="INNER MEMBRANE PROTEIN YDCZ"/>
    <property type="match status" value="1"/>
</dbReference>
<dbReference type="Pfam" id="PF04657">
    <property type="entry name" value="DMT_YdcZ"/>
    <property type="match status" value="1"/>
</dbReference>